<keyword evidence="5" id="KW-0067">ATP-binding</keyword>
<gene>
    <name evidence="7" type="ORF">OIU74_000548</name>
</gene>
<reference evidence="7" key="2">
    <citation type="journal article" date="2023" name="Int. J. Mol. Sci.">
        <title>De Novo Assembly and Annotation of 11 Diverse Shrub Willow (Salix) Genomes Reveals Novel Gene Organization in Sex-Linked Regions.</title>
        <authorList>
            <person name="Hyden B."/>
            <person name="Feng K."/>
            <person name="Yates T.B."/>
            <person name="Jawdy S."/>
            <person name="Cereghino C."/>
            <person name="Smart L.B."/>
            <person name="Muchero W."/>
        </authorList>
    </citation>
    <scope>NUCLEOTIDE SEQUENCE</scope>
    <source>
        <tissue evidence="7">Shoot tip</tissue>
    </source>
</reference>
<dbReference type="PANTHER" id="PTHR27002">
    <property type="entry name" value="RECEPTOR-LIKE SERINE/THREONINE-PROTEIN KINASE SD1-8"/>
    <property type="match status" value="1"/>
</dbReference>
<comment type="caution">
    <text evidence="7">The sequence shown here is derived from an EMBL/GenBank/DDBJ whole genome shotgun (WGS) entry which is preliminary data.</text>
</comment>
<dbReference type="EMBL" id="JAPFFM010000001">
    <property type="protein sequence ID" value="KAJ6776392.1"/>
    <property type="molecule type" value="Genomic_DNA"/>
</dbReference>
<evidence type="ECO:0000256" key="6">
    <source>
        <dbReference type="SAM" id="Phobius"/>
    </source>
</evidence>
<keyword evidence="6" id="KW-1133">Transmembrane helix</keyword>
<reference evidence="7" key="1">
    <citation type="submission" date="2022-11" db="EMBL/GenBank/DDBJ databases">
        <authorList>
            <person name="Hyden B.L."/>
            <person name="Feng K."/>
            <person name="Yates T."/>
            <person name="Jawdy S."/>
            <person name="Smart L.B."/>
            <person name="Muchero W."/>
        </authorList>
    </citation>
    <scope>NUCLEOTIDE SEQUENCE</scope>
    <source>
        <tissue evidence="7">Shoot tip</tissue>
    </source>
</reference>
<organism evidence="7 8">
    <name type="scientific">Salix koriyanagi</name>
    <dbReference type="NCBI Taxonomy" id="2511006"/>
    <lineage>
        <taxon>Eukaryota</taxon>
        <taxon>Viridiplantae</taxon>
        <taxon>Streptophyta</taxon>
        <taxon>Embryophyta</taxon>
        <taxon>Tracheophyta</taxon>
        <taxon>Spermatophyta</taxon>
        <taxon>Magnoliopsida</taxon>
        <taxon>eudicotyledons</taxon>
        <taxon>Gunneridae</taxon>
        <taxon>Pentapetalae</taxon>
        <taxon>rosids</taxon>
        <taxon>fabids</taxon>
        <taxon>Malpighiales</taxon>
        <taxon>Salicaceae</taxon>
        <taxon>Saliceae</taxon>
        <taxon>Salix</taxon>
    </lineage>
</organism>
<dbReference type="PANTHER" id="PTHR27002:SF181">
    <property type="entry name" value="RECEPTOR-LIKE SERINE_THREONINE-PROTEIN KINASE"/>
    <property type="match status" value="1"/>
</dbReference>
<keyword evidence="3" id="KW-0547">Nucleotide-binding</keyword>
<evidence type="ECO:0000256" key="1">
    <source>
        <dbReference type="ARBA" id="ARBA00022527"/>
    </source>
</evidence>
<evidence type="ECO:0000256" key="3">
    <source>
        <dbReference type="ARBA" id="ARBA00022741"/>
    </source>
</evidence>
<evidence type="ECO:0000313" key="7">
    <source>
        <dbReference type="EMBL" id="KAJ6776392.1"/>
    </source>
</evidence>
<feature type="transmembrane region" description="Helical" evidence="6">
    <location>
        <begin position="36"/>
        <end position="58"/>
    </location>
</feature>
<sequence length="140" mass="15981">MLTKKSLKPFCFRELSYYNQNSNREPTSRPKRRTRVWIIAICTLVTGVTILGVCLLFLMRMRRKLKSAGKMVSMRERDVIDSTDKDLELPVFDLATIAIATSNFSEANKLGEGGFGPVYKVKLRMIRELSVSSFYQSLSC</sequence>
<keyword evidence="8" id="KW-1185">Reference proteome</keyword>
<proteinExistence type="predicted"/>
<dbReference type="Proteomes" id="UP001151752">
    <property type="component" value="Chromosome 16"/>
</dbReference>
<dbReference type="InterPro" id="IPR011009">
    <property type="entry name" value="Kinase-like_dom_sf"/>
</dbReference>
<keyword evidence="6" id="KW-0812">Transmembrane</keyword>
<evidence type="ECO:0000256" key="4">
    <source>
        <dbReference type="ARBA" id="ARBA00022777"/>
    </source>
</evidence>
<evidence type="ECO:0000313" key="8">
    <source>
        <dbReference type="Proteomes" id="UP001151752"/>
    </source>
</evidence>
<evidence type="ECO:0000256" key="2">
    <source>
        <dbReference type="ARBA" id="ARBA00022679"/>
    </source>
</evidence>
<evidence type="ECO:0000256" key="5">
    <source>
        <dbReference type="ARBA" id="ARBA00022840"/>
    </source>
</evidence>
<protein>
    <submittedName>
        <fullName evidence="7">SERINE/THREONINE KINASE FAMILY PROTEIN</fullName>
    </submittedName>
</protein>
<keyword evidence="6" id="KW-0472">Membrane</keyword>
<dbReference type="GO" id="GO:0005886">
    <property type="term" value="C:plasma membrane"/>
    <property type="evidence" value="ECO:0007669"/>
    <property type="project" value="TreeGrafter"/>
</dbReference>
<dbReference type="Gene3D" id="3.30.200.20">
    <property type="entry name" value="Phosphorylase Kinase, domain 1"/>
    <property type="match status" value="1"/>
</dbReference>
<name>A0A9Q0X019_9ROSI</name>
<accession>A0A9Q0X019</accession>
<keyword evidence="1" id="KW-0723">Serine/threonine-protein kinase</keyword>
<dbReference type="GO" id="GO:0004674">
    <property type="term" value="F:protein serine/threonine kinase activity"/>
    <property type="evidence" value="ECO:0007669"/>
    <property type="project" value="UniProtKB-KW"/>
</dbReference>
<keyword evidence="4 7" id="KW-0418">Kinase</keyword>
<dbReference type="SUPFAM" id="SSF56112">
    <property type="entry name" value="Protein kinase-like (PK-like)"/>
    <property type="match status" value="1"/>
</dbReference>
<dbReference type="AlphaFoldDB" id="A0A9Q0X019"/>
<dbReference type="GO" id="GO:0005524">
    <property type="term" value="F:ATP binding"/>
    <property type="evidence" value="ECO:0007669"/>
    <property type="project" value="UniProtKB-KW"/>
</dbReference>
<keyword evidence="2" id="KW-0808">Transferase</keyword>